<name>Q9LPB6_ARATH</name>
<sequence length="241" mass="28187">MWRFDHRRPASKRRSNGCLIIKFQRFVDSTKRLACLLIGFELWGSLSQVWIDPVFESIVKGIYLSPISHLMNPRVALINEPILRTFIRFICIPCLYKFEIHLEIIEHSGGKQRVYAAESRRCLATPLPDDNSKTQLIEDLGDCRVYAHFVPAIWCVPLPAKHNELRILRHDSRPIVSDVVYNLLPIRGISLYLRIVFHIHEPRQVISITAQRDPCLRREVLTHFTHSESLWDKISQINFKK</sequence>
<organism evidence="1">
    <name type="scientific">Arabidopsis thaliana</name>
    <name type="common">Mouse-ear cress</name>
    <dbReference type="NCBI Taxonomy" id="3702"/>
    <lineage>
        <taxon>Eukaryota</taxon>
        <taxon>Viridiplantae</taxon>
        <taxon>Streptophyta</taxon>
        <taxon>Embryophyta</taxon>
        <taxon>Tracheophyta</taxon>
        <taxon>Spermatophyta</taxon>
        <taxon>Magnoliopsida</taxon>
        <taxon>eudicotyledons</taxon>
        <taxon>Gunneridae</taxon>
        <taxon>Pentapetalae</taxon>
        <taxon>rosids</taxon>
        <taxon>malvids</taxon>
        <taxon>Brassicales</taxon>
        <taxon>Brassicaceae</taxon>
        <taxon>Camelineae</taxon>
        <taxon>Arabidopsis</taxon>
    </lineage>
</organism>
<reference evidence="1" key="2">
    <citation type="submission" date="2000-02" db="EMBL/GenBank/DDBJ databases">
        <title>Genomic sequence for Arabidopsis thaliana BAC T32E20 from chromosome I.</title>
        <authorList>
            <person name="Shinn P."/>
            <person name="Brooks S."/>
            <person name="Buehler E."/>
            <person name="Chao Q."/>
            <person name="Johnson-Hopson C."/>
            <person name="Khan S."/>
            <person name="Kim C."/>
            <person name="Altafi H."/>
            <person name="Bei Q."/>
            <person name="Chin C."/>
            <person name="Chiou J."/>
            <person name="Choi E."/>
            <person name="Conn L."/>
            <person name="Conway A."/>
            <person name="Gonzales A."/>
            <person name="Hansen N."/>
            <person name="Howing B."/>
            <person name="Koo T."/>
            <person name="Lam B."/>
            <person name="Lee J."/>
            <person name="Lenz C."/>
            <person name="Li J."/>
            <person name="Liu A."/>
            <person name="Liu K."/>
            <person name="Liu S."/>
            <person name="Mukharsky N."/>
            <person name="Nguyen M."/>
            <person name="Palm C."/>
            <person name="Pham P."/>
            <person name="Sakano H."/>
            <person name="Schwartz J."/>
            <person name="Southwick A."/>
            <person name="Thaveri A."/>
            <person name="Toriumi M."/>
            <person name="Vaysberg M."/>
            <person name="Yu G."/>
            <person name="Federspiel N.A."/>
            <person name="Theologis A."/>
            <person name="Ecker J.R."/>
        </authorList>
    </citation>
    <scope>NUCLEOTIDE SEQUENCE</scope>
</reference>
<protein>
    <submittedName>
        <fullName evidence="1">T32E20.4</fullName>
    </submittedName>
</protein>
<reference key="1">
    <citation type="journal article" date="2000" name="Nature">
        <title>Sequence and analysis of chromosome 1 of the plant Arabidopsis thaliana.</title>
        <authorList>
            <person name="Theologis A."/>
            <person name="Ecker J.R."/>
            <person name="Palm C.J."/>
            <person name="Federspiel N.A."/>
            <person name="Kaul S."/>
            <person name="White O."/>
            <person name="Alonso J."/>
            <person name="Altafi H."/>
            <person name="Araujo R."/>
            <person name="Bowman C.L."/>
            <person name="Brooks S.Y."/>
            <person name="Buehler E."/>
            <person name="Chan A."/>
            <person name="Chao Q."/>
            <person name="Chen H."/>
            <person name="Cheuk R.F."/>
            <person name="Chin C.W."/>
            <person name="Chung M.K."/>
            <person name="Conn L."/>
            <person name="Conway A.B."/>
            <person name="Conway A.R."/>
            <person name="Creasy T.H."/>
            <person name="Dewar K."/>
            <person name="Dunn P."/>
            <person name="Etgu P."/>
            <person name="Feldblyum T.V."/>
            <person name="Feng J."/>
            <person name="Fong B."/>
            <person name="Fujii C.Y."/>
            <person name="Gill J.E."/>
            <person name="Goldsmith A.D."/>
            <person name="Haas B."/>
            <person name="Hansen N.F."/>
            <person name="Hughes B."/>
            <person name="Huizar L."/>
            <person name="Hunter J.L."/>
            <person name="Jenkins J."/>
            <person name="Johnson-Hopson C."/>
            <person name="Khan S."/>
            <person name="Khaykin E."/>
            <person name="Kim C.J."/>
            <person name="Koo H.L."/>
            <person name="Kremenetskaia I."/>
            <person name="Kurtz D.B."/>
            <person name="Kwan A."/>
            <person name="Lam B."/>
            <person name="Langin-Hooper S."/>
            <person name="Lee A."/>
            <person name="Lee J.M."/>
            <person name="Lenz C.A."/>
            <person name="Li J.H."/>
            <person name="Li Y."/>
            <person name="Lin X."/>
            <person name="Liu S.X."/>
            <person name="Liu Z.A."/>
            <person name="Luros J.S."/>
            <person name="Maiti R."/>
            <person name="Marziali A."/>
            <person name="Militscher J."/>
            <person name="Miranda M."/>
            <person name="Nguyen M."/>
            <person name="Nierman W.C."/>
            <person name="Osborne B.I."/>
            <person name="Pai G."/>
            <person name="Peterson J."/>
            <person name="Pham P.K."/>
            <person name="Rizzo M."/>
            <person name="Rooney T."/>
            <person name="Rowley D."/>
            <person name="Sakano H."/>
            <person name="Salzberg S.L."/>
            <person name="Schwartz J.R."/>
            <person name="Shinn P."/>
            <person name="Southwick A.M."/>
            <person name="Sun H."/>
            <person name="Tallon L.J."/>
            <person name="Tambunga G."/>
            <person name="Toriumi M.J."/>
            <person name="Town C.D."/>
            <person name="Utterback T."/>
            <person name="Van Aken S."/>
            <person name="Vaysberg M."/>
            <person name="Vysotskaia V.S."/>
            <person name="Walker M."/>
            <person name="Wu D."/>
            <person name="Yu G."/>
            <person name="Fraser C.M."/>
            <person name="Venter J.C."/>
            <person name="Davis R.W."/>
        </authorList>
    </citation>
    <scope>NUCLEOTIDE SEQUENCE [LARGE SCALE GENOMIC DNA]</scope>
    <source>
        <strain>cv. Columbia</strain>
    </source>
</reference>
<proteinExistence type="predicted"/>
<accession>Q9LPB6</accession>
<dbReference type="EMBL" id="AC020646">
    <property type="protein sequence ID" value="AAF79781.1"/>
    <property type="molecule type" value="Genomic_DNA"/>
</dbReference>
<reference evidence="1" key="3">
    <citation type="submission" date="2000-06" db="EMBL/GenBank/DDBJ databases">
        <authorList>
            <person name="Cheuk R."/>
            <person name="Shinn P."/>
            <person name="Brooks S."/>
            <person name="Buehler E."/>
            <person name="Chao Q."/>
            <person name="Johnson-Hopson C."/>
            <person name="Khan S."/>
            <person name="Kim C."/>
            <person name="Altafi H."/>
            <person name="Bei B."/>
            <person name="Chin C."/>
            <person name="Chiou J."/>
            <person name="Choi E."/>
            <person name="Conn L."/>
            <person name="Conway A."/>
            <person name="Gonzalez A."/>
            <person name="Hansen N."/>
            <person name="Howing B."/>
            <person name="Koo T."/>
            <person name="Lam B."/>
            <person name="Lee J."/>
            <person name="Lenz C."/>
            <person name="Li J."/>
            <person name="Liu A."/>
            <person name="Liu J."/>
            <person name="Liu S."/>
            <person name="Mukharsky N."/>
            <person name="Nguyen M."/>
            <person name="Palm C."/>
            <person name="Pham P."/>
            <person name="Sakano H."/>
            <person name="Schwartz J."/>
            <person name="Southwick A."/>
            <person name="Thaveri A."/>
            <person name="Toriumi M."/>
            <person name="Vaysberg M."/>
            <person name="Yu G."/>
            <person name="Davis R."/>
            <person name="Federspiel N."/>
            <person name="Theologis A."/>
            <person name="Ecker J."/>
        </authorList>
    </citation>
    <scope>NUCLEOTIDE SEQUENCE</scope>
</reference>
<evidence type="ECO:0000313" key="1">
    <source>
        <dbReference type="EMBL" id="AAF79781.1"/>
    </source>
</evidence>
<dbReference type="AlphaFoldDB" id="Q9LPB6"/>